<feature type="signal peptide" evidence="2">
    <location>
        <begin position="1"/>
        <end position="22"/>
    </location>
</feature>
<organism evidence="3 4">
    <name type="scientific">Nitzschia inconspicua</name>
    <dbReference type="NCBI Taxonomy" id="303405"/>
    <lineage>
        <taxon>Eukaryota</taxon>
        <taxon>Sar</taxon>
        <taxon>Stramenopiles</taxon>
        <taxon>Ochrophyta</taxon>
        <taxon>Bacillariophyta</taxon>
        <taxon>Bacillariophyceae</taxon>
        <taxon>Bacillariophycidae</taxon>
        <taxon>Bacillariales</taxon>
        <taxon>Bacillariaceae</taxon>
        <taxon>Nitzschia</taxon>
    </lineage>
</organism>
<evidence type="ECO:0000256" key="1">
    <source>
        <dbReference type="SAM" id="MobiDB-lite"/>
    </source>
</evidence>
<proteinExistence type="predicted"/>
<evidence type="ECO:0000313" key="3">
    <source>
        <dbReference type="EMBL" id="KAG7344619.1"/>
    </source>
</evidence>
<dbReference type="Proteomes" id="UP000693970">
    <property type="component" value="Unassembled WGS sequence"/>
</dbReference>
<keyword evidence="2" id="KW-0732">Signal</keyword>
<reference evidence="3" key="2">
    <citation type="submission" date="2021-04" db="EMBL/GenBank/DDBJ databases">
        <authorList>
            <person name="Podell S."/>
        </authorList>
    </citation>
    <scope>NUCLEOTIDE SEQUENCE</scope>
    <source>
        <strain evidence="3">Hildebrandi</strain>
    </source>
</reference>
<sequence>MMRFIHYPALLVQILLPMGISGEYVFEGVATVVMDKYKYEGFSSTPVFWESVNRQFGITITVTDPRSDPDTMQKETNPFSITIHSDIIGQEGSFSIASALLLRTPTERKYLAQYWTFEAYSDGTLEGALTNNHLAEAAVYNLLDVNQEIYPGYSMPFPNTIANGAQISGTLMVDQAQLTIMGNTENQLTFFVITLDAYNENYNAPTQGTSEGTNVQDDPPSQETSTQIHHSSQDTMEVDSANQGTYVFEGVATVVMDKYKYEGFSSTPVFWESVNRQFGITITVTDPRSDPDTMQKETNPFSITIHSDIIGQEGSFSIASALLLRTPTERKYLAQYWTFEAYSDGTLEGTLTNNHLAEAAVYNLLDVNQEIYPGYSMPFPNTIANGAQISGTLMVDQAQLTIMGNTENQLTFFVITLDAYNENYNAPTQGTSEGTNVQDDPPSQETSTQIHHSSQDTLGGDSTKQGTTFQGDILSPSSHSPLQRSILEQSLIILLGLHSLCVVLALS</sequence>
<dbReference type="AlphaFoldDB" id="A0A9K3KK96"/>
<feature type="chain" id="PRO_5039909564" evidence="2">
    <location>
        <begin position="23"/>
        <end position="507"/>
    </location>
</feature>
<protein>
    <submittedName>
        <fullName evidence="3">Uncharacterized protein</fullName>
    </submittedName>
</protein>
<dbReference type="EMBL" id="JAGRRH010000023">
    <property type="protein sequence ID" value="KAG7344619.1"/>
    <property type="molecule type" value="Genomic_DNA"/>
</dbReference>
<keyword evidence="4" id="KW-1185">Reference proteome</keyword>
<evidence type="ECO:0000256" key="2">
    <source>
        <dbReference type="SAM" id="SignalP"/>
    </source>
</evidence>
<reference evidence="3" key="1">
    <citation type="journal article" date="2021" name="Sci. Rep.">
        <title>Diploid genomic architecture of Nitzschia inconspicua, an elite biomass production diatom.</title>
        <authorList>
            <person name="Oliver A."/>
            <person name="Podell S."/>
            <person name="Pinowska A."/>
            <person name="Traller J.C."/>
            <person name="Smith S.R."/>
            <person name="McClure R."/>
            <person name="Beliaev A."/>
            <person name="Bohutskyi P."/>
            <person name="Hill E.A."/>
            <person name="Rabines A."/>
            <person name="Zheng H."/>
            <person name="Allen L.Z."/>
            <person name="Kuo A."/>
            <person name="Grigoriev I.V."/>
            <person name="Allen A.E."/>
            <person name="Hazlebeck D."/>
            <person name="Allen E.E."/>
        </authorList>
    </citation>
    <scope>NUCLEOTIDE SEQUENCE</scope>
    <source>
        <strain evidence="3">Hildebrandi</strain>
    </source>
</reference>
<gene>
    <name evidence="3" type="ORF">IV203_022627</name>
</gene>
<name>A0A9K3KK96_9STRA</name>
<accession>A0A9K3KK96</accession>
<feature type="region of interest" description="Disordered" evidence="1">
    <location>
        <begin position="425"/>
        <end position="477"/>
    </location>
</feature>
<comment type="caution">
    <text evidence="3">The sequence shown here is derived from an EMBL/GenBank/DDBJ whole genome shotgun (WGS) entry which is preliminary data.</text>
</comment>
<evidence type="ECO:0000313" key="4">
    <source>
        <dbReference type="Proteomes" id="UP000693970"/>
    </source>
</evidence>
<feature type="region of interest" description="Disordered" evidence="1">
    <location>
        <begin position="203"/>
        <end position="233"/>
    </location>
</feature>